<dbReference type="Proteomes" id="UP000472260">
    <property type="component" value="Unassembled WGS sequence"/>
</dbReference>
<feature type="compositionally biased region" description="Basic and acidic residues" evidence="5">
    <location>
        <begin position="10"/>
        <end position="19"/>
    </location>
</feature>
<feature type="transmembrane region" description="Helical" evidence="6">
    <location>
        <begin position="364"/>
        <end position="384"/>
    </location>
</feature>
<reference evidence="8" key="2">
    <citation type="submission" date="2025-09" db="UniProtKB">
        <authorList>
            <consortium name="Ensembl"/>
        </authorList>
    </citation>
    <scope>IDENTIFICATION</scope>
</reference>
<dbReference type="PANTHER" id="PTHR22950:SF74">
    <property type="entry name" value="SODIUM-COUPLED NEUTRAL AMINO ACID TRANSPORTER 5"/>
    <property type="match status" value="1"/>
</dbReference>
<feature type="transmembrane region" description="Helical" evidence="6">
    <location>
        <begin position="184"/>
        <end position="205"/>
    </location>
</feature>
<evidence type="ECO:0000256" key="4">
    <source>
        <dbReference type="ARBA" id="ARBA00023136"/>
    </source>
</evidence>
<name>A0A671LL70_9TELE</name>
<dbReference type="GO" id="GO:0005886">
    <property type="term" value="C:plasma membrane"/>
    <property type="evidence" value="ECO:0007669"/>
    <property type="project" value="TreeGrafter"/>
</dbReference>
<feature type="transmembrane region" description="Helical" evidence="6">
    <location>
        <begin position="244"/>
        <end position="264"/>
    </location>
</feature>
<evidence type="ECO:0000313" key="8">
    <source>
        <dbReference type="Ensembl" id="ENSSANP00000019054.1"/>
    </source>
</evidence>
<keyword evidence="9" id="KW-1185">Reference proteome</keyword>
<reference evidence="8" key="1">
    <citation type="submission" date="2025-08" db="UniProtKB">
        <authorList>
            <consortium name="Ensembl"/>
        </authorList>
    </citation>
    <scope>IDENTIFICATION</scope>
</reference>
<feature type="transmembrane region" description="Helical" evidence="6">
    <location>
        <begin position="78"/>
        <end position="100"/>
    </location>
</feature>
<evidence type="ECO:0000256" key="5">
    <source>
        <dbReference type="SAM" id="MobiDB-lite"/>
    </source>
</evidence>
<evidence type="ECO:0000259" key="7">
    <source>
        <dbReference type="Pfam" id="PF01490"/>
    </source>
</evidence>
<evidence type="ECO:0000256" key="6">
    <source>
        <dbReference type="SAM" id="Phobius"/>
    </source>
</evidence>
<feature type="transmembrane region" description="Helical" evidence="6">
    <location>
        <begin position="423"/>
        <end position="445"/>
    </location>
</feature>
<dbReference type="Pfam" id="PF01490">
    <property type="entry name" value="Aa_trans"/>
    <property type="match status" value="1"/>
</dbReference>
<dbReference type="GO" id="GO:0015187">
    <property type="term" value="F:glycine transmembrane transporter activity"/>
    <property type="evidence" value="ECO:0007669"/>
    <property type="project" value="TreeGrafter"/>
</dbReference>
<evidence type="ECO:0000256" key="2">
    <source>
        <dbReference type="ARBA" id="ARBA00022692"/>
    </source>
</evidence>
<feature type="transmembrane region" description="Helical" evidence="6">
    <location>
        <begin position="276"/>
        <end position="300"/>
    </location>
</feature>
<dbReference type="GO" id="GO:0089709">
    <property type="term" value="P:L-histidine transmembrane transport"/>
    <property type="evidence" value="ECO:0007669"/>
    <property type="project" value="TreeGrafter"/>
</dbReference>
<comment type="subcellular location">
    <subcellularLocation>
        <location evidence="1">Membrane</location>
        <topology evidence="1">Multi-pass membrane protein</topology>
    </subcellularLocation>
</comment>
<evidence type="ECO:0000313" key="9">
    <source>
        <dbReference type="Proteomes" id="UP000472260"/>
    </source>
</evidence>
<evidence type="ECO:0000256" key="3">
    <source>
        <dbReference type="ARBA" id="ARBA00022989"/>
    </source>
</evidence>
<dbReference type="GO" id="GO:0032329">
    <property type="term" value="P:serine transport"/>
    <property type="evidence" value="ECO:0007669"/>
    <property type="project" value="TreeGrafter"/>
</dbReference>
<sequence>MELQKLTNGHHQDFQHLEEGESPEQEEFLPHKSDGGKPPQFTDFEGKTSFGMSVFNLSNAIMGSGILGLSYAMSNTGIILFLILLTCIAVLSSYSVHLLLRSAGVVGIRAYEQLGKRAFGHPGKILAALVITMHNIGGKLEFWVSSDLIFKLPFFSWFLNGNYLIIIVSILIILPLALMRQLGYLGYTSGFSLTCMVFFLISVIYKKFNIPCPFDGFTNHTAENISIDGECEAKYFTINQQTAYTVPILAFAFVCHPEVLPIYTELRNPTKRRMQAIANVSILGMFVMYLLTAIFGYLTFYLNTEAELLHTYSKVDPLDTLILCVRVAVLVAVTLTVPVVLFPIRRALLQLLFPDKPFHWVRHISIALCLLFVVNLLVICVPNIRDIFGIIGATSAPSLIFILPGLFYIRIVSSEPMNSRPKIQAACFTALGFIFMSMSMTFITLDWVYGENRSGGGH</sequence>
<dbReference type="GO" id="GO:0015186">
    <property type="term" value="F:L-glutamine transmembrane transporter activity"/>
    <property type="evidence" value="ECO:0007669"/>
    <property type="project" value="TreeGrafter"/>
</dbReference>
<feature type="transmembrane region" description="Helical" evidence="6">
    <location>
        <begin position="54"/>
        <end position="72"/>
    </location>
</feature>
<gene>
    <name evidence="8" type="primary">LOC107668060</name>
</gene>
<feature type="region of interest" description="Disordered" evidence="5">
    <location>
        <begin position="1"/>
        <end position="40"/>
    </location>
</feature>
<keyword evidence="4 6" id="KW-0472">Membrane</keyword>
<organism evidence="8 9">
    <name type="scientific">Sinocyclocheilus anshuiensis</name>
    <dbReference type="NCBI Taxonomy" id="1608454"/>
    <lineage>
        <taxon>Eukaryota</taxon>
        <taxon>Metazoa</taxon>
        <taxon>Chordata</taxon>
        <taxon>Craniata</taxon>
        <taxon>Vertebrata</taxon>
        <taxon>Euteleostomi</taxon>
        <taxon>Actinopterygii</taxon>
        <taxon>Neopterygii</taxon>
        <taxon>Teleostei</taxon>
        <taxon>Ostariophysi</taxon>
        <taxon>Cypriniformes</taxon>
        <taxon>Cyprinidae</taxon>
        <taxon>Cyprininae</taxon>
        <taxon>Sinocyclocheilus</taxon>
    </lineage>
</organism>
<evidence type="ECO:0000256" key="1">
    <source>
        <dbReference type="ARBA" id="ARBA00004141"/>
    </source>
</evidence>
<dbReference type="AlphaFoldDB" id="A0A671LL70"/>
<dbReference type="PANTHER" id="PTHR22950">
    <property type="entry name" value="AMINO ACID TRANSPORTER"/>
    <property type="match status" value="1"/>
</dbReference>
<keyword evidence="3 6" id="KW-1133">Transmembrane helix</keyword>
<feature type="domain" description="Amino acid transporter transmembrane" evidence="7">
    <location>
        <begin position="47"/>
        <end position="442"/>
    </location>
</feature>
<feature type="transmembrane region" description="Helical" evidence="6">
    <location>
        <begin position="320"/>
        <end position="344"/>
    </location>
</feature>
<proteinExistence type="predicted"/>
<keyword evidence="2 6" id="KW-0812">Transmembrane</keyword>
<protein>
    <submittedName>
        <fullName evidence="8">Sodium-coupled neutral amino acid transporter 3-like</fullName>
    </submittedName>
</protein>
<dbReference type="Ensembl" id="ENSSANT00000020332.1">
    <property type="protein sequence ID" value="ENSSANP00000019054.1"/>
    <property type="gene ID" value="ENSSANG00000009470.1"/>
</dbReference>
<feature type="transmembrane region" description="Helical" evidence="6">
    <location>
        <begin position="390"/>
        <end position="411"/>
    </location>
</feature>
<accession>A0A671LL70</accession>
<dbReference type="InterPro" id="IPR013057">
    <property type="entry name" value="AA_transpt_TM"/>
</dbReference>
<feature type="transmembrane region" description="Helical" evidence="6">
    <location>
        <begin position="157"/>
        <end position="177"/>
    </location>
</feature>